<dbReference type="Proteomes" id="UP000321408">
    <property type="component" value="Chromosome"/>
</dbReference>
<proteinExistence type="predicted"/>
<dbReference type="KEGG" id="psyt:DSAG12_02540"/>
<dbReference type="GeneID" id="41330525"/>
<evidence type="ECO:0000313" key="2">
    <source>
        <dbReference type="Proteomes" id="UP000321408"/>
    </source>
</evidence>
<reference evidence="1 2" key="1">
    <citation type="journal article" date="2020" name="Nature">
        <title>Isolation of an archaeon at the prokaryote-eukaryote interface.</title>
        <authorList>
            <person name="Imachi H."/>
            <person name="Nobu M.K."/>
            <person name="Nakahara N."/>
            <person name="Morono Y."/>
            <person name="Ogawara M."/>
            <person name="Takaki Y."/>
            <person name="Takano Y."/>
            <person name="Uematsu K."/>
            <person name="Ikuta T."/>
            <person name="Ito M."/>
            <person name="Matsui Y."/>
            <person name="Miyazaki M."/>
            <person name="Murata K."/>
            <person name="Saito Y."/>
            <person name="Sakai S."/>
            <person name="Song C."/>
            <person name="Tasumi E."/>
            <person name="Yamanaka Y."/>
            <person name="Yamaguchi T."/>
            <person name="Kamagata Y."/>
            <person name="Tamaki H."/>
            <person name="Takai K."/>
        </authorList>
    </citation>
    <scope>NUCLEOTIDE SEQUENCE [LARGE SCALE GENOMIC DNA]</scope>
    <source>
        <strain evidence="1 2">MK-D1</strain>
    </source>
</reference>
<reference evidence="1 2" key="2">
    <citation type="journal article" date="2024" name="Int. J. Syst. Evol. Microbiol.">
        <title>Promethearchaeum syntrophicum gen. nov., sp. nov., an anaerobic, obligately syntrophic archaeon, the first isolate of the lineage 'Asgard' archaea, and proposal of the new archaeal phylum Promethearchaeota phyl. nov. and kingdom Promethearchaeati regn. nov.</title>
        <authorList>
            <person name="Imachi H."/>
            <person name="Nobu M.K."/>
            <person name="Kato S."/>
            <person name="Takaki Y."/>
            <person name="Miyazaki M."/>
            <person name="Miyata M."/>
            <person name="Ogawara M."/>
            <person name="Saito Y."/>
            <person name="Sakai S."/>
            <person name="Tahara Y.O."/>
            <person name="Takano Y."/>
            <person name="Tasumi E."/>
            <person name="Uematsu K."/>
            <person name="Yoshimura T."/>
            <person name="Itoh T."/>
            <person name="Ohkuma M."/>
            <person name="Takai K."/>
        </authorList>
    </citation>
    <scope>NUCLEOTIDE SEQUENCE [LARGE SCALE GENOMIC DNA]</scope>
    <source>
        <strain evidence="1 2">MK-D1</strain>
    </source>
</reference>
<name>A0A5B9DD62_9ARCH</name>
<keyword evidence="2" id="KW-1185">Reference proteome</keyword>
<protein>
    <submittedName>
        <fullName evidence="1">Uncharacterized protein</fullName>
    </submittedName>
</protein>
<sequence length="176" mass="20647">MKSSVIVQFRSYINVVWGTKVQNQEAFAYMKGFPATFFLTERRAIVVGEFLEKKGWLRKKIHHKIIFEAGLQHLKEYQINIFPEKKIFTGFISFHPHNQMGEGAIIQFLKMRPEIGDVIKKHLSKLNIKHPIEDTGIVMVDSQAPLLQTWLNERLGIKTKYSLTLPKKKRKKFLFF</sequence>
<evidence type="ECO:0000313" key="1">
    <source>
        <dbReference type="EMBL" id="QEE16710.1"/>
    </source>
</evidence>
<dbReference type="EMBL" id="CP042905">
    <property type="protein sequence ID" value="QEE16710.1"/>
    <property type="molecule type" value="Genomic_DNA"/>
</dbReference>
<dbReference type="RefSeq" id="WP_147663645.1">
    <property type="nucleotide sequence ID" value="NZ_CP042905.2"/>
</dbReference>
<organism evidence="1 2">
    <name type="scientific">Promethearchaeum syntrophicum</name>
    <dbReference type="NCBI Taxonomy" id="2594042"/>
    <lineage>
        <taxon>Archaea</taxon>
        <taxon>Promethearchaeati</taxon>
        <taxon>Promethearchaeota</taxon>
        <taxon>Promethearchaeia</taxon>
        <taxon>Promethearchaeales</taxon>
        <taxon>Promethearchaeaceae</taxon>
        <taxon>Promethearchaeum</taxon>
    </lineage>
</organism>
<gene>
    <name evidence="1" type="ORF">DSAG12_02540</name>
</gene>
<accession>A0A5B9DD62</accession>
<dbReference type="AlphaFoldDB" id="A0A5B9DD62"/>